<organism evidence="1 2">
    <name type="scientific">Mikania micrantha</name>
    <name type="common">bitter vine</name>
    <dbReference type="NCBI Taxonomy" id="192012"/>
    <lineage>
        <taxon>Eukaryota</taxon>
        <taxon>Viridiplantae</taxon>
        <taxon>Streptophyta</taxon>
        <taxon>Embryophyta</taxon>
        <taxon>Tracheophyta</taxon>
        <taxon>Spermatophyta</taxon>
        <taxon>Magnoliopsida</taxon>
        <taxon>eudicotyledons</taxon>
        <taxon>Gunneridae</taxon>
        <taxon>Pentapetalae</taxon>
        <taxon>asterids</taxon>
        <taxon>campanulids</taxon>
        <taxon>Asterales</taxon>
        <taxon>Asteraceae</taxon>
        <taxon>Asteroideae</taxon>
        <taxon>Heliantheae alliance</taxon>
        <taxon>Eupatorieae</taxon>
        <taxon>Mikania</taxon>
    </lineage>
</organism>
<name>A0A5N6PPU9_9ASTR</name>
<proteinExistence type="predicted"/>
<evidence type="ECO:0000313" key="1">
    <source>
        <dbReference type="EMBL" id="KAD6794879.1"/>
    </source>
</evidence>
<dbReference type="GO" id="GO:0003677">
    <property type="term" value="F:DNA binding"/>
    <property type="evidence" value="ECO:0007669"/>
    <property type="project" value="InterPro"/>
</dbReference>
<keyword evidence="2" id="KW-1185">Reference proteome</keyword>
<dbReference type="AlphaFoldDB" id="A0A5N6PPU9"/>
<dbReference type="EMBL" id="SZYD01000003">
    <property type="protein sequence ID" value="KAD6794879.1"/>
    <property type="molecule type" value="Genomic_DNA"/>
</dbReference>
<accession>A0A5N6PPU9</accession>
<sequence>MKMMFMYLDFVSISFVQHNGGELRRRRVELKQTANRLQIRRQGLNIEHAVDNYPLVPVFPKKDVVLQRRNGKDENERAKLEGCCSMKEDECLLCLEAVFVSFIARMKFNWLNLVPIMLVIKAVDMETDLEVLQMIGRDPQYASLLFPSIERKKMSRFGKEFFEVLVFPISELGFKGAAKAQGAQEILSCLSSGLERNLSFANWDVSRLEMIEKALHSIGLVDNQFLAVPVKSIVDKYPLFPVFPKMMFMYLDFVSISFAQHNGGELRRRRVELKPTANRLQIRRQGLNTEVDDRS</sequence>
<gene>
    <name evidence="1" type="ORF">E3N88_05775</name>
</gene>
<dbReference type="GO" id="GO:0006351">
    <property type="term" value="P:DNA-templated transcription"/>
    <property type="evidence" value="ECO:0007669"/>
    <property type="project" value="InterPro"/>
</dbReference>
<protein>
    <submittedName>
        <fullName evidence="1">Uncharacterized protein</fullName>
    </submittedName>
</protein>
<dbReference type="GO" id="GO:0003899">
    <property type="term" value="F:DNA-directed RNA polymerase activity"/>
    <property type="evidence" value="ECO:0007669"/>
    <property type="project" value="InterPro"/>
</dbReference>
<reference evidence="1 2" key="1">
    <citation type="submission" date="2019-05" db="EMBL/GenBank/DDBJ databases">
        <title>Mikania micrantha, genome provides insights into the molecular mechanism of rapid growth.</title>
        <authorList>
            <person name="Liu B."/>
        </authorList>
    </citation>
    <scope>NUCLEOTIDE SEQUENCE [LARGE SCALE GENOMIC DNA]</scope>
    <source>
        <strain evidence="1">NLD-2019</strain>
        <tissue evidence="1">Leaf</tissue>
    </source>
</reference>
<evidence type="ECO:0000313" key="2">
    <source>
        <dbReference type="Proteomes" id="UP000326396"/>
    </source>
</evidence>
<dbReference type="Proteomes" id="UP000326396">
    <property type="component" value="Linkage Group LG11"/>
</dbReference>
<dbReference type="Gene3D" id="3.90.1110.10">
    <property type="entry name" value="RNA polymerase Rpb2, domain 2"/>
    <property type="match status" value="1"/>
</dbReference>
<comment type="caution">
    <text evidence="1">The sequence shown here is derived from an EMBL/GenBank/DDBJ whole genome shotgun (WGS) entry which is preliminary data.</text>
</comment>
<dbReference type="InterPro" id="IPR037034">
    <property type="entry name" value="RNA_pol_Rpb2_2_sf"/>
</dbReference>
<dbReference type="OrthoDB" id="1741114at2759"/>